<dbReference type="EMBL" id="JAHUZE010000002">
    <property type="protein sequence ID" value="MBV7379485.1"/>
    <property type="molecule type" value="Genomic_DNA"/>
</dbReference>
<dbReference type="InterPro" id="IPR049940">
    <property type="entry name" value="GluQ/Sye"/>
</dbReference>
<proteinExistence type="inferred from homology"/>
<keyword evidence="3 5" id="KW-0067">ATP-binding</keyword>
<gene>
    <name evidence="7" type="primary">gluQRS</name>
    <name evidence="7" type="ORF">KJP28_11145</name>
</gene>
<dbReference type="EC" id="6.1.1.-" evidence="7"/>
<dbReference type="PANTHER" id="PTHR43311:SF1">
    <property type="entry name" value="GLUTAMYL-Q TRNA(ASP) SYNTHETASE"/>
    <property type="match status" value="1"/>
</dbReference>
<dbReference type="PROSITE" id="PS00178">
    <property type="entry name" value="AA_TRNA_LIGASE_I"/>
    <property type="match status" value="1"/>
</dbReference>
<evidence type="ECO:0000313" key="7">
    <source>
        <dbReference type="EMBL" id="MBV7379485.1"/>
    </source>
</evidence>
<evidence type="ECO:0000313" key="8">
    <source>
        <dbReference type="Proteomes" id="UP000756530"/>
    </source>
</evidence>
<dbReference type="InterPro" id="IPR001412">
    <property type="entry name" value="aa-tRNA-synth_I_CS"/>
</dbReference>
<evidence type="ECO:0000256" key="5">
    <source>
        <dbReference type="RuleBase" id="RU363037"/>
    </source>
</evidence>
<evidence type="ECO:0000256" key="4">
    <source>
        <dbReference type="ARBA" id="ARBA00023146"/>
    </source>
</evidence>
<keyword evidence="5" id="KW-0648">Protein biosynthesis</keyword>
<keyword evidence="4 5" id="KW-0030">Aminoacyl-tRNA synthetase</keyword>
<comment type="similarity">
    <text evidence="5">Belongs to the class-I aminoacyl-tRNA synthetase family.</text>
</comment>
<evidence type="ECO:0000256" key="2">
    <source>
        <dbReference type="ARBA" id="ARBA00022741"/>
    </source>
</evidence>
<dbReference type="NCBIfam" id="NF004315">
    <property type="entry name" value="PRK05710.1-4"/>
    <property type="match status" value="1"/>
</dbReference>
<evidence type="ECO:0000259" key="6">
    <source>
        <dbReference type="Pfam" id="PF00749"/>
    </source>
</evidence>
<protein>
    <submittedName>
        <fullName evidence="7">tRNA glutamyl-Q(34) synthetase GluQRS</fullName>
        <ecNumber evidence="7">6.1.1.-</ecNumber>
    </submittedName>
</protein>
<name>A0ABS6T3D2_9RHOB</name>
<sequence length="274" mass="30029">MRTRFAPSPTGYLHLGHAYSALTVWNVAAATGGTAFLRIEDFDSQRCKPVYEQAIYDDLAWLGLDWPTPVRRASDHVADYDAVLADLAERGLLYPCSCSRSDIKHAGGTAGWDGIVYPGTCRARSMSDVRPGDALRLNLAAAIEAAGPLPAIHETGPLQAGTHTIDPQETLTQIGDPVLKRRETGDPAYHLVVTHDDAVQEMTHVVRGADLWHAISLHVVIQSLMDWPVPTYHHHDLIRDEAGERLAKISHSKAIRAFRDEGATPADLRRIIGL</sequence>
<keyword evidence="2 5" id="KW-0547">Nucleotide-binding</keyword>
<dbReference type="GO" id="GO:0016874">
    <property type="term" value="F:ligase activity"/>
    <property type="evidence" value="ECO:0007669"/>
    <property type="project" value="UniProtKB-KW"/>
</dbReference>
<comment type="caution">
    <text evidence="7">The sequence shown here is derived from an EMBL/GenBank/DDBJ whole genome shotgun (WGS) entry which is preliminary data.</text>
</comment>
<evidence type="ECO:0000256" key="3">
    <source>
        <dbReference type="ARBA" id="ARBA00022840"/>
    </source>
</evidence>
<keyword evidence="8" id="KW-1185">Reference proteome</keyword>
<keyword evidence="1 5" id="KW-0436">Ligase</keyword>
<accession>A0ABS6T3D2</accession>
<dbReference type="Proteomes" id="UP000756530">
    <property type="component" value="Unassembled WGS sequence"/>
</dbReference>
<evidence type="ECO:0000256" key="1">
    <source>
        <dbReference type="ARBA" id="ARBA00022598"/>
    </source>
</evidence>
<dbReference type="InterPro" id="IPR020058">
    <property type="entry name" value="Glu/Gln-tRNA-synth_Ib_cat-dom"/>
</dbReference>
<organism evidence="7 8">
    <name type="scientific">Maritimibacter dapengensis</name>
    <dbReference type="NCBI Taxonomy" id="2836868"/>
    <lineage>
        <taxon>Bacteria</taxon>
        <taxon>Pseudomonadati</taxon>
        <taxon>Pseudomonadota</taxon>
        <taxon>Alphaproteobacteria</taxon>
        <taxon>Rhodobacterales</taxon>
        <taxon>Roseobacteraceae</taxon>
        <taxon>Maritimibacter</taxon>
    </lineage>
</organism>
<dbReference type="Pfam" id="PF00749">
    <property type="entry name" value="tRNA-synt_1c"/>
    <property type="match status" value="1"/>
</dbReference>
<feature type="domain" description="Glutamyl/glutaminyl-tRNA synthetase class Ib catalytic" evidence="6">
    <location>
        <begin position="2"/>
        <end position="272"/>
    </location>
</feature>
<dbReference type="PANTHER" id="PTHR43311">
    <property type="entry name" value="GLUTAMATE--TRNA LIGASE"/>
    <property type="match status" value="1"/>
</dbReference>
<reference evidence="7 8" key="1">
    <citation type="submission" date="2021-05" db="EMBL/GenBank/DDBJ databases">
        <title>Culturable bacteria isolated from Daya Bay.</title>
        <authorList>
            <person name="Zheng W."/>
            <person name="Yu S."/>
            <person name="Huang Y."/>
        </authorList>
    </citation>
    <scope>NUCLEOTIDE SEQUENCE [LARGE SCALE GENOMIC DNA]</scope>
    <source>
        <strain evidence="7 8">DP4N28-5</strain>
    </source>
</reference>
<dbReference type="RefSeq" id="WP_218392609.1">
    <property type="nucleotide sequence ID" value="NZ_JAHUZE010000002.1"/>
</dbReference>